<name>A0A412NDU8_MEDGN</name>
<dbReference type="AlphaFoldDB" id="A0A412NDU8"/>
<dbReference type="RefSeq" id="WP_118047145.1">
    <property type="nucleotide sequence ID" value="NZ_QRWQ01000014.1"/>
</dbReference>
<protein>
    <submittedName>
        <fullName evidence="1">Uncharacterized protein</fullName>
    </submittedName>
</protein>
<evidence type="ECO:0000313" key="2">
    <source>
        <dbReference type="Proteomes" id="UP000283834"/>
    </source>
</evidence>
<reference evidence="1 2" key="1">
    <citation type="submission" date="2018-08" db="EMBL/GenBank/DDBJ databases">
        <title>A genome reference for cultivated species of the human gut microbiota.</title>
        <authorList>
            <person name="Zou Y."/>
            <person name="Xue W."/>
            <person name="Luo G."/>
        </authorList>
    </citation>
    <scope>NUCLEOTIDE SEQUENCE [LARGE SCALE GENOMIC DNA]</scope>
    <source>
        <strain evidence="1 2">AF19-16AC</strain>
    </source>
</reference>
<organism evidence="1 2">
    <name type="scientific">Mediterraneibacter gnavus</name>
    <name type="common">Ruminococcus gnavus</name>
    <dbReference type="NCBI Taxonomy" id="33038"/>
    <lineage>
        <taxon>Bacteria</taxon>
        <taxon>Bacillati</taxon>
        <taxon>Bacillota</taxon>
        <taxon>Clostridia</taxon>
        <taxon>Lachnospirales</taxon>
        <taxon>Lachnospiraceae</taxon>
        <taxon>Mediterraneibacter</taxon>
    </lineage>
</organism>
<comment type="caution">
    <text evidence="1">The sequence shown here is derived from an EMBL/GenBank/DDBJ whole genome shotgun (WGS) entry which is preliminary data.</text>
</comment>
<dbReference type="EMBL" id="QRWQ01000014">
    <property type="protein sequence ID" value="RGT36946.1"/>
    <property type="molecule type" value="Genomic_DNA"/>
</dbReference>
<evidence type="ECO:0000313" key="1">
    <source>
        <dbReference type="EMBL" id="RGT36946.1"/>
    </source>
</evidence>
<accession>A0A412NDU8</accession>
<gene>
    <name evidence="1" type="ORF">DWX36_12735</name>
</gene>
<dbReference type="Proteomes" id="UP000283834">
    <property type="component" value="Unassembled WGS sequence"/>
</dbReference>
<proteinExistence type="predicted"/>
<sequence length="151" mass="18082">MKENLRPFGYLDEYIDMLDVSAETKGEIRDKLIDNIQKNNKIQLEQERIKGYKEGEKWAKLEYKRETAEKEDYVRMYVMLYKAITNSNKDPEYILSGVIEYLEAEIGRVLEFYENEIPKGLSYDPKDLELLRKISARIGKREEILRRFENE</sequence>